<evidence type="ECO:0000313" key="4">
    <source>
        <dbReference type="Proteomes" id="UP000050360"/>
    </source>
</evidence>
<feature type="transmembrane region" description="Helical" evidence="1">
    <location>
        <begin position="80"/>
        <end position="102"/>
    </location>
</feature>
<comment type="caution">
    <text evidence="3">The sequence shown here is derived from an EMBL/GenBank/DDBJ whole genome shotgun (WGS) entry which is preliminary data.</text>
</comment>
<feature type="domain" description="Prepilin type IV endopeptidase peptidase" evidence="2">
    <location>
        <begin position="6"/>
        <end position="101"/>
    </location>
</feature>
<sequence>MIFQFIIFGLLIYGSYTDLKTYHVSNLVVLGIILATIPLISLGISNNIFWIMRNIVIIIFTILFFIFYKKKLLGSADMWVLIPMMFIFNFIELMAFLSMLVLSQIGIGIILKKKDALFPGDYTGF</sequence>
<keyword evidence="1" id="KW-1133">Transmembrane helix</keyword>
<name>A0A0N8KQ55_9EURY</name>
<dbReference type="Gene3D" id="1.20.120.1220">
    <property type="match status" value="1"/>
</dbReference>
<feature type="transmembrane region" description="Helical" evidence="1">
    <location>
        <begin position="51"/>
        <end position="68"/>
    </location>
</feature>
<keyword evidence="1" id="KW-0812">Transmembrane</keyword>
<dbReference type="EMBL" id="LKCM01000414">
    <property type="protein sequence ID" value="KPQ41194.1"/>
    <property type="molecule type" value="Genomic_DNA"/>
</dbReference>
<dbReference type="Proteomes" id="UP000050360">
    <property type="component" value="Unassembled WGS sequence"/>
</dbReference>
<evidence type="ECO:0000313" key="3">
    <source>
        <dbReference type="EMBL" id="KPQ41194.1"/>
    </source>
</evidence>
<dbReference type="GO" id="GO:0004190">
    <property type="term" value="F:aspartic-type endopeptidase activity"/>
    <property type="evidence" value="ECO:0007669"/>
    <property type="project" value="InterPro"/>
</dbReference>
<accession>A0A0N8KQ55</accession>
<organism evidence="3 4">
    <name type="scientific">Candidatus Methanoperedens nitratireducens</name>
    <dbReference type="NCBI Taxonomy" id="1392998"/>
    <lineage>
        <taxon>Archaea</taxon>
        <taxon>Methanobacteriati</taxon>
        <taxon>Methanobacteriota</taxon>
        <taxon>Stenosarchaea group</taxon>
        <taxon>Methanomicrobia</taxon>
        <taxon>Methanosarcinales</taxon>
        <taxon>ANME-2 cluster</taxon>
        <taxon>Candidatus Methanoperedentaceae</taxon>
        <taxon>Candidatus Methanoperedens</taxon>
    </lineage>
</organism>
<dbReference type="GO" id="GO:0016020">
    <property type="term" value="C:membrane"/>
    <property type="evidence" value="ECO:0007669"/>
    <property type="project" value="InterPro"/>
</dbReference>
<proteinExistence type="predicted"/>
<protein>
    <recommendedName>
        <fullName evidence="2">Prepilin type IV endopeptidase peptidase domain-containing protein</fullName>
    </recommendedName>
</protein>
<dbReference type="InterPro" id="IPR000045">
    <property type="entry name" value="Prepilin_IV_endopep_pep"/>
</dbReference>
<feature type="transmembrane region" description="Helical" evidence="1">
    <location>
        <begin position="27"/>
        <end position="44"/>
    </location>
</feature>
<dbReference type="AlphaFoldDB" id="A0A0N8KQ55"/>
<gene>
    <name evidence="3" type="ORF">MPEBLZ_04250</name>
</gene>
<evidence type="ECO:0000256" key="1">
    <source>
        <dbReference type="SAM" id="Phobius"/>
    </source>
</evidence>
<evidence type="ECO:0000259" key="2">
    <source>
        <dbReference type="Pfam" id="PF01478"/>
    </source>
</evidence>
<dbReference type="Pfam" id="PF01478">
    <property type="entry name" value="Peptidase_A24"/>
    <property type="match status" value="1"/>
</dbReference>
<reference evidence="3 4" key="1">
    <citation type="submission" date="2015-09" db="EMBL/GenBank/DDBJ databases">
        <title>A metagenomics-based metabolic model of nitrate-dependent anaerobic oxidation of methane by Methanoperedens-like archaea.</title>
        <authorList>
            <person name="Arshad A."/>
            <person name="Speth D.R."/>
            <person name="De Graaf R.M."/>
            <person name="Op Den Camp H.J."/>
            <person name="Jetten M.S."/>
            <person name="Welte C.U."/>
        </authorList>
    </citation>
    <scope>NUCLEOTIDE SEQUENCE [LARGE SCALE GENOMIC DNA]</scope>
</reference>
<keyword evidence="1" id="KW-0472">Membrane</keyword>